<dbReference type="Proteomes" id="UP000242450">
    <property type="component" value="Chromosome 7"/>
</dbReference>
<keyword evidence="7" id="KW-0732">Signal</keyword>
<evidence type="ECO:0000256" key="4">
    <source>
        <dbReference type="ARBA" id="ARBA00022525"/>
    </source>
</evidence>
<dbReference type="InterPro" id="IPR036282">
    <property type="entry name" value="Glutathione-S-Trfase_C_sf"/>
</dbReference>
<evidence type="ECO:0000256" key="15">
    <source>
        <dbReference type="ARBA" id="ARBA00052812"/>
    </source>
</evidence>
<evidence type="ECO:0000256" key="16">
    <source>
        <dbReference type="ARBA" id="ARBA00065250"/>
    </source>
</evidence>
<keyword evidence="8" id="KW-0547">Nucleotide-binding</keyword>
<dbReference type="FunFam" id="1.10.730.10:FF:000015">
    <property type="entry name" value="Valine--tRNA ligase"/>
    <property type="match status" value="1"/>
</dbReference>
<dbReference type="PROSITE" id="PS50405">
    <property type="entry name" value="GST_CTER"/>
    <property type="match status" value="1"/>
</dbReference>
<dbReference type="PRINTS" id="PR00986">
    <property type="entry name" value="TRNASYNTHVAL"/>
</dbReference>
<accession>A0A212D4M8</accession>
<dbReference type="InterPro" id="IPR036465">
    <property type="entry name" value="vWFA_dom_sf"/>
</dbReference>
<dbReference type="GO" id="GO:0004832">
    <property type="term" value="F:valine-tRNA ligase activity"/>
    <property type="evidence" value="ECO:0007669"/>
    <property type="project" value="UniProtKB-EC"/>
</dbReference>
<comment type="subcellular location">
    <subcellularLocation>
        <location evidence="1">Secreted</location>
    </subcellularLocation>
</comment>
<comment type="caution">
    <text evidence="19">The sequence shown here is derived from an EMBL/GenBank/DDBJ whole genome shotgun (WGS) entry which is preliminary data.</text>
</comment>
<dbReference type="Gene3D" id="3.40.50.410">
    <property type="entry name" value="von Willebrand factor, type A domain"/>
    <property type="match status" value="1"/>
</dbReference>
<evidence type="ECO:0000256" key="7">
    <source>
        <dbReference type="ARBA" id="ARBA00022729"/>
    </source>
</evidence>
<evidence type="ECO:0000256" key="9">
    <source>
        <dbReference type="ARBA" id="ARBA00022840"/>
    </source>
</evidence>
<dbReference type="SUPFAM" id="SSF50677">
    <property type="entry name" value="ValRS/IleRS/LeuRS editing domain"/>
    <property type="match status" value="1"/>
</dbReference>
<dbReference type="Pfam" id="PF00043">
    <property type="entry name" value="GST_C"/>
    <property type="match status" value="1"/>
</dbReference>
<dbReference type="InterPro" id="IPR057613">
    <property type="entry name" value="VWA7_4"/>
</dbReference>
<dbReference type="InterPro" id="IPR002300">
    <property type="entry name" value="aa-tRNA-synth_Ia"/>
</dbReference>
<dbReference type="InterPro" id="IPR013155">
    <property type="entry name" value="M/V/L/I-tRNA-synth_anticd-bd"/>
</dbReference>
<keyword evidence="9" id="KW-0067">ATP-binding</keyword>
<evidence type="ECO:0000313" key="19">
    <source>
        <dbReference type="EMBL" id="OWK13126.1"/>
    </source>
</evidence>
<keyword evidence="20" id="KW-1185">Reference proteome</keyword>
<dbReference type="HAMAP" id="MF_02004">
    <property type="entry name" value="Val_tRNA_synth_type1"/>
    <property type="match status" value="1"/>
</dbReference>
<reference evidence="19 20" key="1">
    <citation type="journal article" date="2018" name="Mol. Genet. Genomics">
        <title>The red deer Cervus elaphus genome CerEla1.0: sequencing, annotating, genes, and chromosomes.</title>
        <authorList>
            <person name="Bana N.A."/>
            <person name="Nyiri A."/>
            <person name="Nagy J."/>
            <person name="Frank K."/>
            <person name="Nagy T."/>
            <person name="Steger V."/>
            <person name="Schiller M."/>
            <person name="Lakatos P."/>
            <person name="Sugar L."/>
            <person name="Horn P."/>
            <person name="Barta E."/>
            <person name="Orosz L."/>
        </authorList>
    </citation>
    <scope>NUCLEOTIDE SEQUENCE [LARGE SCALE GENOMIC DNA]</scope>
    <source>
        <strain evidence="19">Hungarian</strain>
    </source>
</reference>
<dbReference type="FunFam" id="3.40.50.620:FF:000119">
    <property type="entry name" value="Putative valine--tRNA ligase-like"/>
    <property type="match status" value="1"/>
</dbReference>
<dbReference type="InterPro" id="IPR009080">
    <property type="entry name" value="tRNAsynth_Ia_anticodon-bd"/>
</dbReference>
<comment type="subunit">
    <text evidence="16">Forms high-molecular-mass aggregates with elongation factor 1.</text>
</comment>
<feature type="compositionally biased region" description="Basic and acidic residues" evidence="17">
    <location>
        <begin position="273"/>
        <end position="287"/>
    </location>
</feature>
<feature type="domain" description="GST C-terminal" evidence="18">
    <location>
        <begin position="89"/>
        <end position="222"/>
    </location>
</feature>
<dbReference type="PROSITE" id="PS00178">
    <property type="entry name" value="AA_TRNA_LIGASE_I"/>
    <property type="match status" value="1"/>
</dbReference>
<dbReference type="EC" id="6.1.1.9" evidence="3"/>
<evidence type="ECO:0000256" key="5">
    <source>
        <dbReference type="ARBA" id="ARBA00022553"/>
    </source>
</evidence>
<dbReference type="Gene3D" id="1.20.1050.10">
    <property type="match status" value="1"/>
</dbReference>
<dbReference type="InterPro" id="IPR004046">
    <property type="entry name" value="GST_C"/>
</dbReference>
<dbReference type="Pfam" id="PF23619">
    <property type="entry name" value="Ig_VWA7"/>
    <property type="match status" value="1"/>
</dbReference>
<dbReference type="FunFam" id="1.10.287.380:FF:000002">
    <property type="entry name" value="Valine--tRNA ligase"/>
    <property type="match status" value="1"/>
</dbReference>
<dbReference type="Pfam" id="PF23610">
    <property type="entry name" value="VWA7_4"/>
    <property type="match status" value="1"/>
</dbReference>
<evidence type="ECO:0000256" key="2">
    <source>
        <dbReference type="ARBA" id="ARBA00005594"/>
    </source>
</evidence>
<dbReference type="InterPro" id="IPR001412">
    <property type="entry name" value="aa-tRNA-synth_I_CS"/>
</dbReference>
<keyword evidence="12" id="KW-0030">Aminoacyl-tRNA synthetase</keyword>
<dbReference type="Pfam" id="PF25106">
    <property type="entry name" value="VWA_4"/>
    <property type="match status" value="1"/>
</dbReference>
<comment type="catalytic activity">
    <reaction evidence="15">
        <text>tRNA(Val) + L-valine + ATP = L-valyl-tRNA(Val) + AMP + diphosphate</text>
        <dbReference type="Rhea" id="RHEA:10704"/>
        <dbReference type="Rhea" id="RHEA-COMP:9672"/>
        <dbReference type="Rhea" id="RHEA-COMP:9708"/>
        <dbReference type="ChEBI" id="CHEBI:30616"/>
        <dbReference type="ChEBI" id="CHEBI:33019"/>
        <dbReference type="ChEBI" id="CHEBI:57762"/>
        <dbReference type="ChEBI" id="CHEBI:78442"/>
        <dbReference type="ChEBI" id="CHEBI:78537"/>
        <dbReference type="ChEBI" id="CHEBI:456215"/>
        <dbReference type="EC" id="6.1.1.9"/>
    </reaction>
    <physiologicalReaction direction="left-to-right" evidence="15">
        <dbReference type="Rhea" id="RHEA:10705"/>
    </physiologicalReaction>
</comment>
<name>A0A212D4M8_CEREH</name>
<evidence type="ECO:0000256" key="17">
    <source>
        <dbReference type="SAM" id="MobiDB-lite"/>
    </source>
</evidence>
<comment type="similarity">
    <text evidence="2">Belongs to the class-I aminoacyl-tRNA synthetase family.</text>
</comment>
<proteinExistence type="inferred from homology"/>
<dbReference type="PANTHER" id="PTHR11946">
    <property type="entry name" value="VALYL-TRNA SYNTHETASES"/>
    <property type="match status" value="1"/>
</dbReference>
<protein>
    <recommendedName>
        <fullName evidence="13">Valine--tRNA ligase</fullName>
        <ecNumber evidence="3">6.1.1.9</ecNumber>
    </recommendedName>
    <alternativeName>
        <fullName evidence="14">Valyl-tRNA synthetase</fullName>
    </alternativeName>
</protein>
<dbReference type="FunFam" id="3.90.740.10:FF:000008">
    <property type="entry name" value="Valine--tRNA ligase, mitochondrial"/>
    <property type="match status" value="1"/>
</dbReference>
<keyword evidence="5" id="KW-0597">Phosphoprotein</keyword>
<dbReference type="InterPro" id="IPR033705">
    <property type="entry name" value="Anticodon_Ia_Val"/>
</dbReference>
<evidence type="ECO:0000259" key="18">
    <source>
        <dbReference type="PROSITE" id="PS50405"/>
    </source>
</evidence>
<evidence type="ECO:0000256" key="13">
    <source>
        <dbReference type="ARBA" id="ARBA00024407"/>
    </source>
</evidence>
<dbReference type="SUPFAM" id="SSF52374">
    <property type="entry name" value="Nucleotidylyl transferase"/>
    <property type="match status" value="1"/>
</dbReference>
<dbReference type="SUPFAM" id="SSF47616">
    <property type="entry name" value="GST C-terminal domain-like"/>
    <property type="match status" value="1"/>
</dbReference>
<dbReference type="FunFam" id="3.90.740.10:FF:000030">
    <property type="entry name" value="valine--tRNA ligase"/>
    <property type="match status" value="1"/>
</dbReference>
<keyword evidence="4" id="KW-0964">Secreted</keyword>
<dbReference type="GO" id="GO:0005576">
    <property type="term" value="C:extracellular region"/>
    <property type="evidence" value="ECO:0007669"/>
    <property type="project" value="UniProtKB-SubCell"/>
</dbReference>
<dbReference type="GO" id="GO:0006438">
    <property type="term" value="P:valyl-tRNA aminoacylation"/>
    <property type="evidence" value="ECO:0007669"/>
    <property type="project" value="InterPro"/>
</dbReference>
<dbReference type="InterPro" id="IPR057615">
    <property type="entry name" value="Ig_VWA7"/>
</dbReference>
<feature type="region of interest" description="Disordered" evidence="17">
    <location>
        <begin position="224"/>
        <end position="308"/>
    </location>
</feature>
<dbReference type="InterPro" id="IPR009008">
    <property type="entry name" value="Val/Leu/Ile-tRNA-synth_edit"/>
</dbReference>
<dbReference type="FunFam" id="3.40.50.620:FF:000066">
    <property type="entry name" value="valine--tRNA ligase, mitochondrial"/>
    <property type="match status" value="1"/>
</dbReference>
<evidence type="ECO:0000256" key="3">
    <source>
        <dbReference type="ARBA" id="ARBA00013169"/>
    </source>
</evidence>
<dbReference type="GO" id="GO:0005829">
    <property type="term" value="C:cytosol"/>
    <property type="evidence" value="ECO:0007669"/>
    <property type="project" value="TreeGrafter"/>
</dbReference>
<feature type="compositionally biased region" description="Basic and acidic residues" evidence="17">
    <location>
        <begin position="246"/>
        <end position="260"/>
    </location>
</feature>
<dbReference type="InterPro" id="IPR056862">
    <property type="entry name" value="VWA7_N"/>
</dbReference>
<keyword evidence="11" id="KW-0007">Acetylation</keyword>
<evidence type="ECO:0000256" key="10">
    <source>
        <dbReference type="ARBA" id="ARBA00022917"/>
    </source>
</evidence>
<dbReference type="InterPro" id="IPR056861">
    <property type="entry name" value="HMCN1-like_VWA"/>
</dbReference>
<dbReference type="InterPro" id="IPR002303">
    <property type="entry name" value="Valyl-tRNA_ligase"/>
</dbReference>
<dbReference type="Pfam" id="PF00133">
    <property type="entry name" value="tRNA-synt_1"/>
    <property type="match status" value="1"/>
</dbReference>
<evidence type="ECO:0000256" key="8">
    <source>
        <dbReference type="ARBA" id="ARBA00022741"/>
    </source>
</evidence>
<dbReference type="SUPFAM" id="SSF53300">
    <property type="entry name" value="vWA-like"/>
    <property type="match status" value="1"/>
</dbReference>
<dbReference type="Gene3D" id="1.10.730.10">
    <property type="entry name" value="Isoleucyl-tRNA Synthetase, Domain 1"/>
    <property type="match status" value="1"/>
</dbReference>
<dbReference type="EMBL" id="MKHE01000007">
    <property type="protein sequence ID" value="OWK13126.1"/>
    <property type="molecule type" value="Genomic_DNA"/>
</dbReference>
<dbReference type="Pfam" id="PF08264">
    <property type="entry name" value="Anticodon_1"/>
    <property type="match status" value="1"/>
</dbReference>
<dbReference type="GO" id="GO:0002161">
    <property type="term" value="F:aminoacyl-tRNA deacylase activity"/>
    <property type="evidence" value="ECO:0007669"/>
    <property type="project" value="InterPro"/>
</dbReference>
<dbReference type="InterPro" id="IPR014729">
    <property type="entry name" value="Rossmann-like_a/b/a_fold"/>
</dbReference>
<evidence type="ECO:0000256" key="14">
    <source>
        <dbReference type="ARBA" id="ARBA00029936"/>
    </source>
</evidence>
<dbReference type="OrthoDB" id="629407at2759"/>
<keyword evidence="6" id="KW-0436">Ligase</keyword>
<dbReference type="Gene3D" id="3.90.740.10">
    <property type="entry name" value="Valyl/Leucyl/Isoleucyl-tRNA synthetase, editing domain"/>
    <property type="match status" value="1"/>
</dbReference>
<evidence type="ECO:0000256" key="1">
    <source>
        <dbReference type="ARBA" id="ARBA00004613"/>
    </source>
</evidence>
<dbReference type="CDD" id="cd07962">
    <property type="entry name" value="Anticodon_Ia_Val"/>
    <property type="match status" value="1"/>
</dbReference>
<dbReference type="NCBIfam" id="NF004349">
    <property type="entry name" value="PRK05729.1"/>
    <property type="match status" value="1"/>
</dbReference>
<sequence>MSILYVSPHPDAFPSLRALIAARYGEAGEGPGWGGAHPRICLQPPPASRTPFPPPRLPALEQGPGGLWVWGATAVSQLLWPAGLGGPGGSRAAVLVQQWVSYADTELIPAACGATLPALGLRSSAQDPQAALAALGRALSPLEEWLRLHTYLAGEAPTLADLAAVTALLLPFRYVLDPSARPIWGNVTRWFITCVQQPEFRAVLGEVVLYSGARSLSQQPGIAESMGQELGDGSEVPAPPKTAAQLKKEAKKREKLEKFQQKQKVQQQQPPPGEKKPKPEKREKRDPGVITYDLPTPPGEKKDVSGTMPDSYSPQYVEAAWYPWWEQQGFFRPEYGRSSVSAPNPRGIFMMCIPPPNVTGSLHLGHALTNAIQDSLTRWHRMRGETTLWNPGCDHAGIATQVVVEKKLWREQGLSRHQLGREAFLQEVWKWKEEKGDRIYHQLKKLGSSLDWNRACFTMDPKLSAAVTEAFVRLHEEGVIYRSTRLVNWSCTLNSAISDIEVDKKELTGRTLLSVPGYKEKVEFGVLVSFAYKVQGSDSDEEVVVATTRIETMLGDVAVAVHPKDPRYQHLKGKNVIHPFVSRSLPIVFDDFVDMEFGTGAVKITPAHDQNDYEVGQRHGLEAVSIMDARGALVNVPPPFLGLPRFEARKAVLAALKEQGLFRGIEDNPMVVPLCNRSKDVVEPLLRPQWYVRCGEMAQAASAAVTRGDLRILPEAHQRTWHTWMDNIRDWCISRQLWWGHRIPAYFITVNDPPVPPGEDPDGRYWVSGRTEAEAREKAAKEFDEDVLDTWFSSGLFPFSILGWPNQSEDLSVFYPGTLLETGHDILFFWVARMVMLGLKLTGKLPFKEVYLHAIVRDAHGRKMSKSLGNVIDPLDVIHGVSLQGLHDQLLNSNLDPGEVEKAKDGQKADFPTGIPECGTDALRFGLCAYTSQGRDINLDVNRILGYRHFCNKLWNATKFALRGLGKGFVPSPTSEPGGRESLVDRWIRSRLTEAVRLSNQGFQAYDFPAVTTAQYSFWLYELCDVYLECLKPVLNGVDQVAAECARQTLYTCLDVGLRLLSPFMPFVTEELFQRLPRRTPQAPPSLCVTAYPEPSECSWKDPEAEAAFELALSITRAVRSLRADYNLTRIRPDCFLEVADEATGALASAVSGYVQTLASAGIVAVLALGASAPQGCAVALASDRCSVHLQLQGLVDPARELGKLQAKRDEAQRQAQRLRERRAASGYTVKVPLKVQEADETKVHVLAMLPADVPLSHLGPSVLLLLQLLMPPASAFFPNIWSLLAAPGSITHQDLTEEAALNVTLQLFLEQPPPGRPPLRLEDFLGRTLLADDLFAAYFGPGSPSRRFRAALGEVSRANAAQDFLPTSKNDPDLHFDAERLGQGRTRLVEALRETVAAARALDYTLARQRLGAALHALQIRFPNPGKCSHGGHFDQSSSQPPRGGINKDSTSPGFSPHHMLHLQAAKLALLASIQAFNLLRSRLGDSGFSRLLDITPASSLSFVLDTTGSMGEEINAAKIQARHIVEQRRGTPMEPTHYVLVPFHDPGFGPVFTTSDPDHFWQQLNEMHALGGGDEPEMCLSALELALLHTPPLSDIFVFTDASPKDAFLTNRVESLTQERRCRVTFLVTEDPSRAQGRARREVLSPLRFEPYEAVALASGGEVIFTEDQYIQDVAAIVGDSIADLVTLPLESRVVVAERPLVFRVDGLLRKVTVRIHGEVSSFWIRNPAGVSQGQEEGEGPLGHTRRFGRFWMMSMNDPPQSGTWEIQVTAKGTPRVRVQGLQTQLLVEVTGLGSRGNPGGPLPHFSHVVLRGVPQGAELGQVPLEPRGPPERGLFAASLPPTLLSTLGPFSLELVGQDGAGRGLHRAAPQPCAVVPVLLELSGPPGFLAPGTTAPLSLRIASFSGPQDLYLRTSAKPSFALTSNLSRVHLEQNESAWGRLWLEVPDTAASDSMVMVTVTAKDGEASMMPPTHAFLRLLVRAPAPQDQLPAPAYSTDSVLNTSSPAFHLSTSVTQGGAWGGLLGKPWWTSFVGMLLLLSLGPW</sequence>
<dbReference type="Pfam" id="PF25107">
    <property type="entry name" value="VWA7_N"/>
    <property type="match status" value="2"/>
</dbReference>
<organism evidence="19 20">
    <name type="scientific">Cervus elaphus hippelaphus</name>
    <name type="common">European red deer</name>
    <dbReference type="NCBI Taxonomy" id="46360"/>
    <lineage>
        <taxon>Eukaryota</taxon>
        <taxon>Metazoa</taxon>
        <taxon>Chordata</taxon>
        <taxon>Craniata</taxon>
        <taxon>Vertebrata</taxon>
        <taxon>Euteleostomi</taxon>
        <taxon>Mammalia</taxon>
        <taxon>Eutheria</taxon>
        <taxon>Laurasiatheria</taxon>
        <taxon>Artiodactyla</taxon>
        <taxon>Ruminantia</taxon>
        <taxon>Pecora</taxon>
        <taxon>Cervidae</taxon>
        <taxon>Cervinae</taxon>
        <taxon>Cervus</taxon>
    </lineage>
</organism>
<dbReference type="CDD" id="cd00817">
    <property type="entry name" value="ValRS_core"/>
    <property type="match status" value="1"/>
</dbReference>
<evidence type="ECO:0000313" key="20">
    <source>
        <dbReference type="Proteomes" id="UP000242450"/>
    </source>
</evidence>
<dbReference type="PANTHER" id="PTHR11946:SF109">
    <property type="entry name" value="VALINE--TRNA LIGASE"/>
    <property type="match status" value="1"/>
</dbReference>
<dbReference type="GO" id="GO:0005524">
    <property type="term" value="F:ATP binding"/>
    <property type="evidence" value="ECO:0007669"/>
    <property type="project" value="UniProtKB-KW"/>
</dbReference>
<dbReference type="NCBIfam" id="TIGR00422">
    <property type="entry name" value="valS"/>
    <property type="match status" value="1"/>
</dbReference>
<evidence type="ECO:0000256" key="11">
    <source>
        <dbReference type="ARBA" id="ARBA00022990"/>
    </source>
</evidence>
<evidence type="ECO:0000256" key="6">
    <source>
        <dbReference type="ARBA" id="ARBA00022598"/>
    </source>
</evidence>
<dbReference type="InterPro" id="IPR010987">
    <property type="entry name" value="Glutathione-S-Trfase_C-like"/>
</dbReference>
<dbReference type="Gene3D" id="3.40.50.620">
    <property type="entry name" value="HUPs"/>
    <property type="match status" value="2"/>
</dbReference>
<dbReference type="SUPFAM" id="SSF47323">
    <property type="entry name" value="Anticodon-binding domain of a subclass of class I aminoacyl-tRNA synthetases"/>
    <property type="match status" value="1"/>
</dbReference>
<feature type="region of interest" description="Disordered" evidence="17">
    <location>
        <begin position="1429"/>
        <end position="1459"/>
    </location>
</feature>
<dbReference type="FunFam" id="1.20.1050.10:FF:000006">
    <property type="entry name" value="Elongation factor 1 gamma"/>
    <property type="match status" value="1"/>
</dbReference>
<gene>
    <name evidence="19" type="ORF">Celaphus_00014441</name>
</gene>
<keyword evidence="10" id="KW-0648">Protein biosynthesis</keyword>
<evidence type="ECO:0000256" key="12">
    <source>
        <dbReference type="ARBA" id="ARBA00023146"/>
    </source>
</evidence>